<feature type="non-terminal residue" evidence="1">
    <location>
        <position position="27"/>
    </location>
</feature>
<protein>
    <submittedName>
        <fullName evidence="1">Uncharacterized protein</fullName>
    </submittedName>
</protein>
<accession>A0A382KES9</accession>
<evidence type="ECO:0000313" key="1">
    <source>
        <dbReference type="EMBL" id="SVC22105.1"/>
    </source>
</evidence>
<dbReference type="AlphaFoldDB" id="A0A382KES9"/>
<sequence length="27" mass="2972">MPWTDDFSNELGSEVRGVVATDAMTRS</sequence>
<organism evidence="1">
    <name type="scientific">marine metagenome</name>
    <dbReference type="NCBI Taxonomy" id="408172"/>
    <lineage>
        <taxon>unclassified sequences</taxon>
        <taxon>metagenomes</taxon>
        <taxon>ecological metagenomes</taxon>
    </lineage>
</organism>
<dbReference type="EMBL" id="UINC01079773">
    <property type="protein sequence ID" value="SVC22105.1"/>
    <property type="molecule type" value="Genomic_DNA"/>
</dbReference>
<gene>
    <name evidence="1" type="ORF">METZ01_LOCUS274959</name>
</gene>
<name>A0A382KES9_9ZZZZ</name>
<proteinExistence type="predicted"/>
<reference evidence="1" key="1">
    <citation type="submission" date="2018-05" db="EMBL/GenBank/DDBJ databases">
        <authorList>
            <person name="Lanie J.A."/>
            <person name="Ng W.-L."/>
            <person name="Kazmierczak K.M."/>
            <person name="Andrzejewski T.M."/>
            <person name="Davidsen T.M."/>
            <person name="Wayne K.J."/>
            <person name="Tettelin H."/>
            <person name="Glass J.I."/>
            <person name="Rusch D."/>
            <person name="Podicherti R."/>
            <person name="Tsui H.-C.T."/>
            <person name="Winkler M.E."/>
        </authorList>
    </citation>
    <scope>NUCLEOTIDE SEQUENCE</scope>
</reference>